<dbReference type="OrthoDB" id="424572at2759"/>
<dbReference type="Gene3D" id="2.160.10.10">
    <property type="entry name" value="Hexapeptide repeat proteins"/>
    <property type="match status" value="1"/>
</dbReference>
<dbReference type="RefSeq" id="XP_068353470.1">
    <property type="nucleotide sequence ID" value="XM_068494038.1"/>
</dbReference>
<dbReference type="GO" id="GO:0031369">
    <property type="term" value="F:translation initiation factor binding"/>
    <property type="evidence" value="ECO:0007669"/>
    <property type="project" value="TreeGrafter"/>
</dbReference>
<reference evidence="10" key="1">
    <citation type="submission" date="2016-10" db="EMBL/GenBank/DDBJ databases">
        <authorList>
            <person name="Benchimol M."/>
            <person name="Almeida L.G."/>
            <person name="Vasconcelos A.T."/>
            <person name="Perreira-Neves A."/>
            <person name="Rosa I.A."/>
            <person name="Tasca T."/>
            <person name="Bogo M.R."/>
            <person name="de Souza W."/>
        </authorList>
    </citation>
    <scope>NUCLEOTIDE SEQUENCE [LARGE SCALE GENOMIC DNA]</scope>
    <source>
        <strain evidence="10">K</strain>
    </source>
</reference>
<dbReference type="InterPro" id="IPR003307">
    <property type="entry name" value="W2_domain"/>
</dbReference>
<evidence type="ECO:0000256" key="4">
    <source>
        <dbReference type="ARBA" id="ARBA00022540"/>
    </source>
</evidence>
<evidence type="ECO:0000256" key="2">
    <source>
        <dbReference type="ARBA" id="ARBA00007878"/>
    </source>
</evidence>
<dbReference type="InterPro" id="IPR029044">
    <property type="entry name" value="Nucleotide-diphossugar_trans"/>
</dbReference>
<dbReference type="GeneID" id="94828742"/>
<comment type="subcellular location">
    <subcellularLocation>
        <location evidence="1">Cytoplasm</location>
        <location evidence="1">Cytosol</location>
    </subcellularLocation>
</comment>
<evidence type="ECO:0000259" key="9">
    <source>
        <dbReference type="PROSITE" id="PS51363"/>
    </source>
</evidence>
<dbReference type="Pfam" id="PF00483">
    <property type="entry name" value="NTP_transferase"/>
    <property type="match status" value="1"/>
</dbReference>
<comment type="caution">
    <text evidence="10">The sequence shown here is derived from an EMBL/GenBank/DDBJ whole genome shotgun (WGS) entry which is preliminary data.</text>
</comment>
<dbReference type="Proteomes" id="UP000179807">
    <property type="component" value="Unassembled WGS sequence"/>
</dbReference>
<organism evidence="10 11">
    <name type="scientific">Tritrichomonas foetus</name>
    <dbReference type="NCBI Taxonomy" id="1144522"/>
    <lineage>
        <taxon>Eukaryota</taxon>
        <taxon>Metamonada</taxon>
        <taxon>Parabasalia</taxon>
        <taxon>Tritrichomonadida</taxon>
        <taxon>Tritrichomonadidae</taxon>
        <taxon>Tritrichomonas</taxon>
    </lineage>
</organism>
<evidence type="ECO:0000256" key="3">
    <source>
        <dbReference type="ARBA" id="ARBA00022490"/>
    </source>
</evidence>
<keyword evidence="5" id="KW-0648">Protein biosynthesis</keyword>
<dbReference type="PANTHER" id="PTHR45887:SF1">
    <property type="entry name" value="TRANSLATION INITIATION FACTOR EIF-2B SUBUNIT EPSILON"/>
    <property type="match status" value="1"/>
</dbReference>
<evidence type="ECO:0000256" key="6">
    <source>
        <dbReference type="ARBA" id="ARBA00044144"/>
    </source>
</evidence>
<dbReference type="InterPro" id="IPR011004">
    <property type="entry name" value="Trimer_LpxA-like_sf"/>
</dbReference>
<dbReference type="AlphaFoldDB" id="A0A1J4JS29"/>
<dbReference type="Pfam" id="PF25084">
    <property type="entry name" value="LbH_EIF2B"/>
    <property type="match status" value="1"/>
</dbReference>
<sequence length="718" mass="81288">MSGKRGGQAKKKNNTQPKFQEQESGTVAFVLCHPLNSSLSPITSELPPCLFPLCNTPVLLYVLNWLNINGIERIYIVCHESHFKPIEKCVKQCSERMLMESIEILPASGSIYSTGDAIRWIYSWNHVDHRFKHCVIVPGTLVTNVPLKTVVSEHENRCEKAKRNELEPILTTIFTQARSNGYSAILNNEGRLLHLHIPPEINFGSSNPSLKVDPSIFKTQKSVTVKTGLNDSQIYIGSLQLLANFSSTDAFEWHSVTHDAIPSLIWNVELHSQSIHACIIPDAFASHVSDLPEYLHSSLALIRRWLYPVTLEMNLFKPEETYTLLYADDDDESFNDSPDAESTKNNNQSKNTNFEVTNYRLERDLIYLYDNVFPSLSAKIGHSVVVGSNTEIGDNAVISNASIGSNCKIGKNVFIKDCVIWDRVVIEDGARIENSIIASDVTISEGVKIEFGCILSFNVVVDLDLPPCRRLTGYIADEDESMNGTFRSETAPEWLKKYVDEKEPLNIEDDANSFEFVPNPEHEFPLLRLWYEISPDTFPIDPSEIDYETIGKENEEENKTRETSTDENDDFIQLDAHFQEEAADVLSSLIESDLDSDQIRSEFVSLKNSEYAEHIDCAVAIMLAINEHWELSSISHGFDLLGEMLASFMSDVDTQEDFLFWFQSFCAKQQQGVPLFNQGLKILIDRGVVSEDALDKWGDEQYDCTPAQARLFEQYKNW</sequence>
<keyword evidence="3" id="KW-0963">Cytoplasm</keyword>
<name>A0A1J4JS29_9EUKA</name>
<dbReference type="Gene3D" id="1.25.40.180">
    <property type="match status" value="1"/>
</dbReference>
<gene>
    <name evidence="10" type="ORF">TRFO_08002</name>
</gene>
<dbReference type="InterPro" id="IPR016024">
    <property type="entry name" value="ARM-type_fold"/>
</dbReference>
<comment type="similarity">
    <text evidence="2">Belongs to the eIF-2B gamma/epsilon subunits family.</text>
</comment>
<dbReference type="VEuPathDB" id="TrichDB:TRFO_08002"/>
<dbReference type="InterPro" id="IPR056764">
    <property type="entry name" value="LbH_EIF2B3/5"/>
</dbReference>
<dbReference type="PANTHER" id="PTHR45887">
    <property type="entry name" value="TRANSLATION INITIATION FACTOR EIF-2B SUBUNIT EPSILON"/>
    <property type="match status" value="1"/>
</dbReference>
<dbReference type="SUPFAM" id="SSF51161">
    <property type="entry name" value="Trimeric LpxA-like enzymes"/>
    <property type="match status" value="1"/>
</dbReference>
<dbReference type="GO" id="GO:0005085">
    <property type="term" value="F:guanyl-nucleotide exchange factor activity"/>
    <property type="evidence" value="ECO:0007669"/>
    <property type="project" value="TreeGrafter"/>
</dbReference>
<protein>
    <recommendedName>
        <fullName evidence="6">Translation initiation factor eIF2B subunit epsilon</fullName>
    </recommendedName>
    <alternativeName>
        <fullName evidence="7">eIF2B GDP-GTP exchange factor subunit epsilon</fullName>
    </alternativeName>
</protein>
<keyword evidence="4" id="KW-0396">Initiation factor</keyword>
<dbReference type="PROSITE" id="PS51363">
    <property type="entry name" value="W2"/>
    <property type="match status" value="1"/>
</dbReference>
<accession>A0A1J4JS29</accession>
<evidence type="ECO:0000256" key="7">
    <source>
        <dbReference type="ARBA" id="ARBA00044345"/>
    </source>
</evidence>
<dbReference type="InterPro" id="IPR005835">
    <property type="entry name" value="NTP_transferase_dom"/>
</dbReference>
<evidence type="ECO:0000256" key="1">
    <source>
        <dbReference type="ARBA" id="ARBA00004514"/>
    </source>
</evidence>
<dbReference type="InterPro" id="IPR051956">
    <property type="entry name" value="eIF2B_epsilon"/>
</dbReference>
<dbReference type="Gene3D" id="3.90.550.10">
    <property type="entry name" value="Spore Coat Polysaccharide Biosynthesis Protein SpsA, Chain A"/>
    <property type="match status" value="1"/>
</dbReference>
<evidence type="ECO:0000256" key="5">
    <source>
        <dbReference type="ARBA" id="ARBA00022917"/>
    </source>
</evidence>
<dbReference type="SUPFAM" id="SSF48371">
    <property type="entry name" value="ARM repeat"/>
    <property type="match status" value="1"/>
</dbReference>
<feature type="domain" description="W2" evidence="9">
    <location>
        <begin position="564"/>
        <end position="718"/>
    </location>
</feature>
<evidence type="ECO:0000256" key="8">
    <source>
        <dbReference type="ARBA" id="ARBA00046432"/>
    </source>
</evidence>
<proteinExistence type="inferred from homology"/>
<dbReference type="GO" id="GO:0003743">
    <property type="term" value="F:translation initiation factor activity"/>
    <property type="evidence" value="ECO:0007669"/>
    <property type="project" value="TreeGrafter"/>
</dbReference>
<comment type="subunit">
    <text evidence="8">Component of the translation initiation factor 2B (eIF2B) complex which is a heterodecamer of two sets of five different subunits: alpha, beta, gamma, delta and epsilon. Subunits alpha, beta and delta comprise a regulatory subcomplex and subunits epsilon and gamma comprise a catalytic subcomplex. Within the complex, the hexameric regulatory complex resides at the center, with the two heterodimeric catalytic subcomplexes bound on opposite sides.</text>
</comment>
<dbReference type="EMBL" id="MLAK01000960">
    <property type="protein sequence ID" value="OHT00334.1"/>
    <property type="molecule type" value="Genomic_DNA"/>
</dbReference>
<evidence type="ECO:0000313" key="11">
    <source>
        <dbReference type="Proteomes" id="UP000179807"/>
    </source>
</evidence>
<keyword evidence="11" id="KW-1185">Reference proteome</keyword>
<dbReference type="SUPFAM" id="SSF53448">
    <property type="entry name" value="Nucleotide-diphospho-sugar transferases"/>
    <property type="match status" value="1"/>
</dbReference>
<evidence type="ECO:0000313" key="10">
    <source>
        <dbReference type="EMBL" id="OHT00334.1"/>
    </source>
</evidence>
<dbReference type="GO" id="GO:0005851">
    <property type="term" value="C:eukaryotic translation initiation factor 2B complex"/>
    <property type="evidence" value="ECO:0007669"/>
    <property type="project" value="TreeGrafter"/>
</dbReference>